<dbReference type="FunFam" id="2.30.29.30:FF:000286">
    <property type="entry name" value="PH-protein kinase domain containing protein"/>
    <property type="match status" value="1"/>
</dbReference>
<evidence type="ECO:0000313" key="3">
    <source>
        <dbReference type="EMBL" id="EGG18864.1"/>
    </source>
</evidence>
<name>F4PZV0_CACFS</name>
<dbReference type="Gene3D" id="2.30.29.30">
    <property type="entry name" value="Pleckstrin-homology domain (PH domain)/Phosphotyrosine-binding domain (PTB)"/>
    <property type="match status" value="1"/>
</dbReference>
<dbReference type="SUPFAM" id="SSF50729">
    <property type="entry name" value="PH domain-like"/>
    <property type="match status" value="1"/>
</dbReference>
<accession>F4PZV0</accession>
<dbReference type="OMA" id="YRICATD"/>
<dbReference type="EMBL" id="GL883017">
    <property type="protein sequence ID" value="EGG18864.1"/>
    <property type="molecule type" value="Genomic_DNA"/>
</dbReference>
<sequence length="260" mass="29866">MSQLRDSKDKVPPPKHRSIKEGSVTKQGGRIKNWKKRWCVLNDEGIHYFKSQNSIEKGSIAISHILNVESDDKSSSKRKNCFKVWTEERTYRICATDSLDKDEWITSIKRLIKPRSLTNSNGGLKSSQHVDINRLKIENDDSSSESSSFSSSFSLPTTNTIALTPIMLGLKDKFGQPNFALELNKKKDLLSGEEVETVMKLLDGLVRNEIDEKCKDMDKDIYAIRSMIERMKEAEIEFVMSEYDQKKAEILKEINKRQNK</sequence>
<feature type="region of interest" description="Disordered" evidence="1">
    <location>
        <begin position="1"/>
        <end position="28"/>
    </location>
</feature>
<dbReference type="AlphaFoldDB" id="F4PZV0"/>
<dbReference type="SMART" id="SM00233">
    <property type="entry name" value="PH"/>
    <property type="match status" value="1"/>
</dbReference>
<dbReference type="RefSeq" id="XP_004357326.1">
    <property type="nucleotide sequence ID" value="XM_004357270.1"/>
</dbReference>
<dbReference type="Pfam" id="PF00169">
    <property type="entry name" value="PH"/>
    <property type="match status" value="1"/>
</dbReference>
<dbReference type="OrthoDB" id="185175at2759"/>
<evidence type="ECO:0000256" key="1">
    <source>
        <dbReference type="SAM" id="MobiDB-lite"/>
    </source>
</evidence>
<dbReference type="PANTHER" id="PTHR14336:SF8">
    <property type="entry name" value="PROTEIN OPY1"/>
    <property type="match status" value="1"/>
</dbReference>
<evidence type="ECO:0000259" key="2">
    <source>
        <dbReference type="PROSITE" id="PS50003"/>
    </source>
</evidence>
<dbReference type="InterPro" id="IPR011993">
    <property type="entry name" value="PH-like_dom_sf"/>
</dbReference>
<evidence type="ECO:0000313" key="4">
    <source>
        <dbReference type="Proteomes" id="UP000007797"/>
    </source>
</evidence>
<dbReference type="PROSITE" id="PS50003">
    <property type="entry name" value="PH_DOMAIN"/>
    <property type="match status" value="1"/>
</dbReference>
<dbReference type="Proteomes" id="UP000007797">
    <property type="component" value="Unassembled WGS sequence"/>
</dbReference>
<dbReference type="KEGG" id="dfa:DFA_02603"/>
<keyword evidence="4" id="KW-1185">Reference proteome</keyword>
<protein>
    <recommendedName>
        <fullName evidence="2">PH domain-containing protein</fullName>
    </recommendedName>
</protein>
<dbReference type="InterPro" id="IPR001849">
    <property type="entry name" value="PH_domain"/>
</dbReference>
<feature type="domain" description="PH" evidence="2">
    <location>
        <begin position="17"/>
        <end position="113"/>
    </location>
</feature>
<feature type="compositionally biased region" description="Basic and acidic residues" evidence="1">
    <location>
        <begin position="1"/>
        <end position="12"/>
    </location>
</feature>
<dbReference type="PANTHER" id="PTHR14336">
    <property type="entry name" value="TANDEM PH DOMAIN CONTAINING PROTEIN"/>
    <property type="match status" value="1"/>
</dbReference>
<dbReference type="GO" id="GO:0005547">
    <property type="term" value="F:phosphatidylinositol-3,4,5-trisphosphate binding"/>
    <property type="evidence" value="ECO:0007669"/>
    <property type="project" value="UniProtKB-ARBA"/>
</dbReference>
<organism evidence="3 4">
    <name type="scientific">Cavenderia fasciculata</name>
    <name type="common">Slime mold</name>
    <name type="synonym">Dictyostelium fasciculatum</name>
    <dbReference type="NCBI Taxonomy" id="261658"/>
    <lineage>
        <taxon>Eukaryota</taxon>
        <taxon>Amoebozoa</taxon>
        <taxon>Evosea</taxon>
        <taxon>Eumycetozoa</taxon>
        <taxon>Dictyostelia</taxon>
        <taxon>Acytosteliales</taxon>
        <taxon>Cavenderiaceae</taxon>
        <taxon>Cavenderia</taxon>
    </lineage>
</organism>
<dbReference type="GeneID" id="14870979"/>
<proteinExistence type="predicted"/>
<reference evidence="4" key="1">
    <citation type="journal article" date="2011" name="Genome Res.">
        <title>Phylogeny-wide analysis of social amoeba genomes highlights ancient origins for complex intercellular communication.</title>
        <authorList>
            <person name="Heidel A.J."/>
            <person name="Lawal H.M."/>
            <person name="Felder M."/>
            <person name="Schilde C."/>
            <person name="Helps N.R."/>
            <person name="Tunggal B."/>
            <person name="Rivero F."/>
            <person name="John U."/>
            <person name="Schleicher M."/>
            <person name="Eichinger L."/>
            <person name="Platzer M."/>
            <person name="Noegel A.A."/>
            <person name="Schaap P."/>
            <person name="Gloeckner G."/>
        </authorList>
    </citation>
    <scope>NUCLEOTIDE SEQUENCE [LARGE SCALE GENOMIC DNA]</scope>
    <source>
        <strain evidence="4">SH3</strain>
    </source>
</reference>
<dbReference type="InterPro" id="IPR051707">
    <property type="entry name" value="PI-Interact_SigTrans_Reg"/>
</dbReference>
<gene>
    <name evidence="3" type="ORF">DFA_02603</name>
</gene>